<dbReference type="EMBL" id="CP022384">
    <property type="protein sequence ID" value="ATA81253.1"/>
    <property type="molecule type" value="Genomic_DNA"/>
</dbReference>
<evidence type="ECO:0000256" key="1">
    <source>
        <dbReference type="ARBA" id="ARBA00022679"/>
    </source>
</evidence>
<keyword evidence="2" id="KW-0012">Acyltransferase</keyword>
<dbReference type="InterPro" id="IPR016181">
    <property type="entry name" value="Acyl_CoA_acyltransferase"/>
</dbReference>
<comment type="similarity">
    <text evidence="3">Belongs to the acetyltransferase family. RimJ subfamily.</text>
</comment>
<dbReference type="PROSITE" id="PS51186">
    <property type="entry name" value="GNAT"/>
    <property type="match status" value="1"/>
</dbReference>
<organism evidence="5 6">
    <name type="scientific">Capnocytophaga leadbetteri</name>
    <dbReference type="NCBI Taxonomy" id="327575"/>
    <lineage>
        <taxon>Bacteria</taxon>
        <taxon>Pseudomonadati</taxon>
        <taxon>Bacteroidota</taxon>
        <taxon>Flavobacteriia</taxon>
        <taxon>Flavobacteriales</taxon>
        <taxon>Flavobacteriaceae</taxon>
        <taxon>Capnocytophaga</taxon>
    </lineage>
</organism>
<accession>A0A250F7Z6</accession>
<reference evidence="6" key="1">
    <citation type="submission" date="2017-06" db="EMBL/GenBank/DDBJ databases">
        <title>Capnocytophaga spp. assemblies.</title>
        <authorList>
            <person name="Gulvik C.A."/>
        </authorList>
    </citation>
    <scope>NUCLEOTIDE SEQUENCE [LARGE SCALE GENOMIC DNA]</scope>
    <source>
        <strain evidence="6">H6253</strain>
    </source>
</reference>
<feature type="domain" description="N-acetyltransferase" evidence="4">
    <location>
        <begin position="17"/>
        <end position="182"/>
    </location>
</feature>
<dbReference type="PANTHER" id="PTHR43792">
    <property type="entry name" value="GNAT FAMILY, PUTATIVE (AFU_ORTHOLOGUE AFUA_3G00765)-RELATED-RELATED"/>
    <property type="match status" value="1"/>
</dbReference>
<dbReference type="Gene3D" id="3.40.630.30">
    <property type="match status" value="1"/>
</dbReference>
<evidence type="ECO:0000259" key="4">
    <source>
        <dbReference type="PROSITE" id="PS51186"/>
    </source>
</evidence>
<evidence type="ECO:0000256" key="2">
    <source>
        <dbReference type="ARBA" id="ARBA00023315"/>
    </source>
</evidence>
<sequence length="182" mass="20864">MQNNKMRDNTPLTSSRLTLRQWQLSDSANLYELAKNPNVALITGWNPHQNEEESRYVIEHILCKPHTFAICLTDNTIIGSIGLHFQGNSNCPLKENEAELGYWLGEPFWGKGYATEASKVIIKYGFEQLGLQRLMAIVYEENKASKHVLEKCDFAFQHSLEKQISPLTGLIHTHLFYVLEKN</sequence>
<dbReference type="KEGG" id="clk:CGC53_02260"/>
<evidence type="ECO:0000256" key="3">
    <source>
        <dbReference type="ARBA" id="ARBA00038502"/>
    </source>
</evidence>
<dbReference type="Pfam" id="PF13302">
    <property type="entry name" value="Acetyltransf_3"/>
    <property type="match status" value="1"/>
</dbReference>
<dbReference type="SUPFAM" id="SSF55729">
    <property type="entry name" value="Acyl-CoA N-acyltransferases (Nat)"/>
    <property type="match status" value="1"/>
</dbReference>
<dbReference type="GO" id="GO:0016747">
    <property type="term" value="F:acyltransferase activity, transferring groups other than amino-acyl groups"/>
    <property type="evidence" value="ECO:0007669"/>
    <property type="project" value="InterPro"/>
</dbReference>
<dbReference type="InterPro" id="IPR000182">
    <property type="entry name" value="GNAT_dom"/>
</dbReference>
<proteinExistence type="inferred from homology"/>
<keyword evidence="1 5" id="KW-0808">Transferase</keyword>
<dbReference type="AlphaFoldDB" id="A0A250F7Z6"/>
<dbReference type="PANTHER" id="PTHR43792:SF8">
    <property type="entry name" value="[RIBOSOMAL PROTEIN US5]-ALANINE N-ACETYLTRANSFERASE"/>
    <property type="match status" value="1"/>
</dbReference>
<protein>
    <submittedName>
        <fullName evidence="5">N-acetyltransferase</fullName>
    </submittedName>
</protein>
<evidence type="ECO:0000313" key="5">
    <source>
        <dbReference type="EMBL" id="ATA81253.1"/>
    </source>
</evidence>
<dbReference type="Proteomes" id="UP000217276">
    <property type="component" value="Chromosome"/>
</dbReference>
<dbReference type="RefSeq" id="WP_009391208.1">
    <property type="nucleotide sequence ID" value="NZ_CAUUPF010000010.1"/>
</dbReference>
<name>A0A250F7Z6_9FLAO</name>
<gene>
    <name evidence="5" type="ORF">CGC53_02260</name>
</gene>
<keyword evidence="6" id="KW-1185">Reference proteome</keyword>
<evidence type="ECO:0000313" key="6">
    <source>
        <dbReference type="Proteomes" id="UP000217276"/>
    </source>
</evidence>
<dbReference type="InterPro" id="IPR051531">
    <property type="entry name" value="N-acetyltransferase"/>
</dbReference>